<dbReference type="EMBL" id="SSTE01007195">
    <property type="protein sequence ID" value="KAA0057335.1"/>
    <property type="molecule type" value="Genomic_DNA"/>
</dbReference>
<comment type="caution">
    <text evidence="2">The sequence shown here is derived from an EMBL/GenBank/DDBJ whole genome shotgun (WGS) entry which is preliminary data.</text>
</comment>
<dbReference type="PANTHER" id="PTHR33499">
    <property type="entry name" value="OS12G0282400 PROTEIN-RELATED"/>
    <property type="match status" value="1"/>
</dbReference>
<gene>
    <name evidence="2" type="ORF">E6C27_scaffold280G001870</name>
</gene>
<dbReference type="AlphaFoldDB" id="A0A5A7UUW3"/>
<reference evidence="2 3" key="1">
    <citation type="submission" date="2019-08" db="EMBL/GenBank/DDBJ databases">
        <title>Draft genome sequences of two oriental melons (Cucumis melo L. var makuwa).</title>
        <authorList>
            <person name="Kwon S.-Y."/>
        </authorList>
    </citation>
    <scope>NUCLEOTIDE SEQUENCE [LARGE SCALE GENOMIC DNA]</scope>
    <source>
        <strain evidence="3">cv. SW 3</strain>
        <tissue evidence="2">Leaf</tissue>
    </source>
</reference>
<organism evidence="2 3">
    <name type="scientific">Cucumis melo var. makuwa</name>
    <name type="common">Oriental melon</name>
    <dbReference type="NCBI Taxonomy" id="1194695"/>
    <lineage>
        <taxon>Eukaryota</taxon>
        <taxon>Viridiplantae</taxon>
        <taxon>Streptophyta</taxon>
        <taxon>Embryophyta</taxon>
        <taxon>Tracheophyta</taxon>
        <taxon>Spermatophyta</taxon>
        <taxon>Magnoliopsida</taxon>
        <taxon>eudicotyledons</taxon>
        <taxon>Gunneridae</taxon>
        <taxon>Pentapetalae</taxon>
        <taxon>rosids</taxon>
        <taxon>fabids</taxon>
        <taxon>Cucurbitales</taxon>
        <taxon>Cucurbitaceae</taxon>
        <taxon>Benincaseae</taxon>
        <taxon>Cucumis</taxon>
    </lineage>
</organism>
<dbReference type="OrthoDB" id="1921870at2759"/>
<protein>
    <submittedName>
        <fullName evidence="2">CACTA en-spm transposon protein</fullName>
    </submittedName>
</protein>
<feature type="region of interest" description="Disordered" evidence="1">
    <location>
        <begin position="260"/>
        <end position="279"/>
    </location>
</feature>
<dbReference type="InterPro" id="IPR004252">
    <property type="entry name" value="Probable_transposase_24"/>
</dbReference>
<dbReference type="Proteomes" id="UP000321393">
    <property type="component" value="Unassembled WGS sequence"/>
</dbReference>
<evidence type="ECO:0000313" key="3">
    <source>
        <dbReference type="Proteomes" id="UP000321393"/>
    </source>
</evidence>
<dbReference type="Pfam" id="PF03004">
    <property type="entry name" value="Transposase_24"/>
    <property type="match status" value="1"/>
</dbReference>
<name>A0A5A7UUW3_CUCMM</name>
<evidence type="ECO:0000256" key="1">
    <source>
        <dbReference type="SAM" id="MobiDB-lite"/>
    </source>
</evidence>
<evidence type="ECO:0000313" key="2">
    <source>
        <dbReference type="EMBL" id="KAA0057335.1"/>
    </source>
</evidence>
<proteinExistence type="predicted"/>
<sequence length="426" mass="48437">MPRHCAEKSLLNRFSSVIYRTEIERGKERRSRERRCHFRRPSAAVPPPSVAALPHRCPSPPSATLVIMSYRRSNFMETDDMSLQFEDDLDNIAGGSSSVGDNTGESKNFLHFNLEIFHSRLLELERHVAINGRIPMTIAPGVEKPISPHAVRFSQAIGVCVRKTFLVCCLKWADVGREYIEVVKGDLQRLFVLDFNDQAMNRFVEHQMLTTFKEFRVNCHGHFKKYSDPKEARANPPNALVGRDEDWHFLSTIISAEQSRTNKAARQKQPYNHSSGSKSFLQRQYELAERRGQPVDRVELFRETHVRVGTFVSQAAEDAHLTPEGSQPLSEDEICDQVLGRRPGYSKGVGWGPKPKARRTESASSLSTSCSQSTEKEIELQAKLHEALERIEVQDRNHQALASQVESMKKMIEELTRAQQGPPHDH</sequence>
<dbReference type="PANTHER" id="PTHR33499:SF11">
    <property type="entry name" value="NO APICAL MERISTEM-ASSOCIATED C-TERMINAL DOMAIN-CONTAINING PROTEIN"/>
    <property type="match status" value="1"/>
</dbReference>
<accession>A0A5A7UUW3</accession>
<feature type="region of interest" description="Disordered" evidence="1">
    <location>
        <begin position="345"/>
        <end position="374"/>
    </location>
</feature>
<feature type="compositionally biased region" description="Low complexity" evidence="1">
    <location>
        <begin position="362"/>
        <end position="373"/>
    </location>
</feature>